<feature type="compositionally biased region" description="Basic and acidic residues" evidence="1">
    <location>
        <begin position="24"/>
        <end position="35"/>
    </location>
</feature>
<evidence type="ECO:0000256" key="1">
    <source>
        <dbReference type="SAM" id="MobiDB-lite"/>
    </source>
</evidence>
<organism evidence="3 4">
    <name type="scientific">Hymenobacter monticola</name>
    <dbReference type="NCBI Taxonomy" id="1705399"/>
    <lineage>
        <taxon>Bacteria</taxon>
        <taxon>Pseudomonadati</taxon>
        <taxon>Bacteroidota</taxon>
        <taxon>Cytophagia</taxon>
        <taxon>Cytophagales</taxon>
        <taxon>Hymenobacteraceae</taxon>
        <taxon>Hymenobacter</taxon>
    </lineage>
</organism>
<reference evidence="3 4" key="1">
    <citation type="submission" date="2022-03" db="EMBL/GenBank/DDBJ databases">
        <title>Hymenobactersp. isolated from the air.</title>
        <authorList>
            <person name="Won M."/>
            <person name="Kwon S.-W."/>
        </authorList>
    </citation>
    <scope>NUCLEOTIDE SEQUENCE [LARGE SCALE GENOMIC DNA]</scope>
    <source>
        <strain evidence="3 4">KACC 22596</strain>
    </source>
</reference>
<accession>A0ABY4BC00</accession>
<keyword evidence="2" id="KW-0472">Membrane</keyword>
<keyword evidence="2" id="KW-0812">Transmembrane</keyword>
<proteinExistence type="predicted"/>
<feature type="transmembrane region" description="Helical" evidence="2">
    <location>
        <begin position="41"/>
        <end position="64"/>
    </location>
</feature>
<dbReference type="RefSeq" id="WP_243516981.1">
    <property type="nucleotide sequence ID" value="NZ_CP094534.1"/>
</dbReference>
<gene>
    <name evidence="3" type="ORF">MTP16_06470</name>
</gene>
<feature type="compositionally biased region" description="Basic residues" evidence="1">
    <location>
        <begin position="14"/>
        <end position="23"/>
    </location>
</feature>
<sequence>MPALARIPADRKSAYKRPYKTRSQRRERDRRKHDENNDYKFLLRVGLAIGALIVVAVICAVQGMSEPTI</sequence>
<keyword evidence="2" id="KW-1133">Transmembrane helix</keyword>
<evidence type="ECO:0000256" key="2">
    <source>
        <dbReference type="SAM" id="Phobius"/>
    </source>
</evidence>
<feature type="region of interest" description="Disordered" evidence="1">
    <location>
        <begin position="1"/>
        <end position="35"/>
    </location>
</feature>
<evidence type="ECO:0000313" key="4">
    <source>
        <dbReference type="Proteomes" id="UP000831390"/>
    </source>
</evidence>
<dbReference type="EMBL" id="CP094534">
    <property type="protein sequence ID" value="UOE35293.1"/>
    <property type="molecule type" value="Genomic_DNA"/>
</dbReference>
<keyword evidence="4" id="KW-1185">Reference proteome</keyword>
<dbReference type="Proteomes" id="UP000831390">
    <property type="component" value="Chromosome"/>
</dbReference>
<name>A0ABY4BC00_9BACT</name>
<protein>
    <submittedName>
        <fullName evidence="3">Uncharacterized protein</fullName>
    </submittedName>
</protein>
<evidence type="ECO:0000313" key="3">
    <source>
        <dbReference type="EMBL" id="UOE35293.1"/>
    </source>
</evidence>